<dbReference type="GO" id="GO:0016987">
    <property type="term" value="F:sigma factor activity"/>
    <property type="evidence" value="ECO:0007669"/>
    <property type="project" value="UniProtKB-KW"/>
</dbReference>
<dbReference type="AlphaFoldDB" id="A0A484PIF1"/>
<dbReference type="InterPro" id="IPR013324">
    <property type="entry name" value="RNA_pol_sigma_r3/r4-like"/>
</dbReference>
<dbReference type="Pfam" id="PF08281">
    <property type="entry name" value="Sigma70_r4_2"/>
    <property type="match status" value="1"/>
</dbReference>
<evidence type="ECO:0000259" key="5">
    <source>
        <dbReference type="Pfam" id="PF04542"/>
    </source>
</evidence>
<evidence type="ECO:0000313" key="9">
    <source>
        <dbReference type="EMBL" id="VFR49590.1"/>
    </source>
</evidence>
<feature type="domain" description="RNA polymerase sigma factor 70 region 4 type 2" evidence="6">
    <location>
        <begin position="110"/>
        <end position="161"/>
    </location>
</feature>
<evidence type="ECO:0000259" key="6">
    <source>
        <dbReference type="Pfam" id="PF08281"/>
    </source>
</evidence>
<evidence type="ECO:0000256" key="3">
    <source>
        <dbReference type="ARBA" id="ARBA00023082"/>
    </source>
</evidence>
<evidence type="ECO:0000256" key="2">
    <source>
        <dbReference type="ARBA" id="ARBA00023015"/>
    </source>
</evidence>
<reference evidence="7" key="1">
    <citation type="submission" date="2019-03" db="EMBL/GenBank/DDBJ databases">
        <authorList>
            <person name="Danneels B."/>
        </authorList>
    </citation>
    <scope>NUCLEOTIDE SEQUENCE</scope>
</reference>
<dbReference type="NCBIfam" id="TIGR02937">
    <property type="entry name" value="sigma70-ECF"/>
    <property type="match status" value="1"/>
</dbReference>
<feature type="domain" description="RNA polymerase sigma-70 region 2" evidence="5">
    <location>
        <begin position="14"/>
        <end position="78"/>
    </location>
</feature>
<dbReference type="EMBL" id="CAADIE010000035">
    <property type="protein sequence ID" value="VFR49590.1"/>
    <property type="molecule type" value="Genomic_DNA"/>
</dbReference>
<evidence type="ECO:0000313" key="11">
    <source>
        <dbReference type="EMBL" id="VFR59893.1"/>
    </source>
</evidence>
<dbReference type="InterPro" id="IPR036388">
    <property type="entry name" value="WH-like_DNA-bd_sf"/>
</dbReference>
<dbReference type="NCBIfam" id="NF009180">
    <property type="entry name" value="PRK12528.1"/>
    <property type="match status" value="1"/>
</dbReference>
<dbReference type="InterPro" id="IPR013325">
    <property type="entry name" value="RNA_pol_sigma_r2"/>
</dbReference>
<dbReference type="InterPro" id="IPR013249">
    <property type="entry name" value="RNA_pol_sigma70_r4_t2"/>
</dbReference>
<evidence type="ECO:0000256" key="4">
    <source>
        <dbReference type="ARBA" id="ARBA00023163"/>
    </source>
</evidence>
<name>A0A484PIF1_9ZZZZ</name>
<protein>
    <submittedName>
        <fullName evidence="7">FIG006045: Sigma factor, ECF subfamily</fullName>
    </submittedName>
</protein>
<sequence length="165" mass="18608">MPDPAPTLDVETLYCDHNGWLQGWLRRRLGNPFDAADLAHDTFVRVLAKDLAAVMREPRAMLTTIAHGMVVSLHRRRKIEQAYLDALATLPEPLLPPEDTRAIMLETLIDIDARLDRLPAIVRKAFLLARLDGLEQADIAAQLGVSIPTVKRYIARAVERCYFLD</sequence>
<dbReference type="Pfam" id="PF04542">
    <property type="entry name" value="Sigma70_r2"/>
    <property type="match status" value="1"/>
</dbReference>
<evidence type="ECO:0000313" key="13">
    <source>
        <dbReference type="EMBL" id="VFR80532.1"/>
    </source>
</evidence>
<dbReference type="EMBL" id="CAADIH010000034">
    <property type="protein sequence ID" value="VFR50291.1"/>
    <property type="molecule type" value="Genomic_DNA"/>
</dbReference>
<dbReference type="SUPFAM" id="SSF88946">
    <property type="entry name" value="Sigma2 domain of RNA polymerase sigma factors"/>
    <property type="match status" value="1"/>
</dbReference>
<dbReference type="EMBL" id="CAADIF010000008">
    <property type="protein sequence ID" value="VFR74996.1"/>
    <property type="molecule type" value="Genomic_DNA"/>
</dbReference>
<comment type="similarity">
    <text evidence="1">Belongs to the sigma-70 factor family. ECF subfamily.</text>
</comment>
<dbReference type="Gene3D" id="1.10.10.10">
    <property type="entry name" value="Winged helix-like DNA-binding domain superfamily/Winged helix DNA-binding domain"/>
    <property type="match status" value="1"/>
</dbReference>
<gene>
    <name evidence="7" type="ORF">ANK1_2313</name>
    <name evidence="12" type="ORF">ANK2_2314</name>
    <name evidence="8" type="ORF">ANT2_2423</name>
    <name evidence="11" type="ORF">ANT3_2425</name>
    <name evidence="9" type="ORF">BER1_2537</name>
    <name evidence="10" type="ORF">BER2_2499</name>
    <name evidence="13" type="ORF">RAN3_2417</name>
</gene>
<dbReference type="InterPro" id="IPR039425">
    <property type="entry name" value="RNA_pol_sigma-70-like"/>
</dbReference>
<dbReference type="EMBL" id="CAADIG010000025">
    <property type="protein sequence ID" value="VFR49130.1"/>
    <property type="molecule type" value="Genomic_DNA"/>
</dbReference>
<dbReference type="InterPro" id="IPR007627">
    <property type="entry name" value="RNA_pol_sigma70_r2"/>
</dbReference>
<dbReference type="GO" id="GO:0006352">
    <property type="term" value="P:DNA-templated transcription initiation"/>
    <property type="evidence" value="ECO:0007669"/>
    <property type="project" value="InterPro"/>
</dbReference>
<accession>A0A484PIF1</accession>
<evidence type="ECO:0000313" key="7">
    <source>
        <dbReference type="EMBL" id="VFR24961.1"/>
    </source>
</evidence>
<dbReference type="InterPro" id="IPR014284">
    <property type="entry name" value="RNA_pol_sigma-70_dom"/>
</dbReference>
<keyword evidence="3" id="KW-0731">Sigma factor</keyword>
<dbReference type="GO" id="GO:0003677">
    <property type="term" value="F:DNA binding"/>
    <property type="evidence" value="ECO:0007669"/>
    <property type="project" value="InterPro"/>
</dbReference>
<keyword evidence="4" id="KW-0804">Transcription</keyword>
<evidence type="ECO:0000256" key="1">
    <source>
        <dbReference type="ARBA" id="ARBA00010641"/>
    </source>
</evidence>
<evidence type="ECO:0000313" key="12">
    <source>
        <dbReference type="EMBL" id="VFR74996.1"/>
    </source>
</evidence>
<evidence type="ECO:0000313" key="10">
    <source>
        <dbReference type="EMBL" id="VFR50291.1"/>
    </source>
</evidence>
<dbReference type="PANTHER" id="PTHR43133">
    <property type="entry name" value="RNA POLYMERASE ECF-TYPE SIGMA FACTO"/>
    <property type="match status" value="1"/>
</dbReference>
<dbReference type="SUPFAM" id="SSF88659">
    <property type="entry name" value="Sigma3 and sigma4 domains of RNA polymerase sigma factors"/>
    <property type="match status" value="1"/>
</dbReference>
<proteinExistence type="inferred from homology"/>
<dbReference type="EMBL" id="CAADIO010000004">
    <property type="protein sequence ID" value="VFR80532.1"/>
    <property type="molecule type" value="Genomic_DNA"/>
</dbReference>
<evidence type="ECO:0000313" key="8">
    <source>
        <dbReference type="EMBL" id="VFR49130.1"/>
    </source>
</evidence>
<dbReference type="PANTHER" id="PTHR43133:SF63">
    <property type="entry name" value="RNA POLYMERASE SIGMA FACTOR FECI-RELATED"/>
    <property type="match status" value="1"/>
</dbReference>
<dbReference type="EMBL" id="CAADIA010000004">
    <property type="protein sequence ID" value="VFR24961.1"/>
    <property type="molecule type" value="Genomic_DNA"/>
</dbReference>
<dbReference type="EMBL" id="CAADID010000007">
    <property type="protein sequence ID" value="VFR59893.1"/>
    <property type="molecule type" value="Genomic_DNA"/>
</dbReference>
<dbReference type="Gene3D" id="1.10.1740.10">
    <property type="match status" value="1"/>
</dbReference>
<keyword evidence="2" id="KW-0805">Transcription regulation</keyword>
<organism evidence="7">
    <name type="scientific">plant metagenome</name>
    <dbReference type="NCBI Taxonomy" id="1297885"/>
    <lineage>
        <taxon>unclassified sequences</taxon>
        <taxon>metagenomes</taxon>
        <taxon>organismal metagenomes</taxon>
    </lineage>
</organism>